<comment type="similarity">
    <text evidence="1 4">Belongs to the universal ribosomal protein uS12 family.</text>
</comment>
<dbReference type="InterPro" id="IPR005679">
    <property type="entry name" value="Ribosomal_uS12_bac"/>
</dbReference>
<sequence length="128" mass="14677">MPSLRQLLRTASRLRTQKKSKVPAFEGSPFRKGICLRVYVIKPKKPNSAQRKITKVKLSTGRTILAYIPGIFHTLQEHSHVLVRGGRVKDLPGVNYHCVRAKQDFLPVFERRKGRSKYGCPHPKNYRG</sequence>
<dbReference type="Pfam" id="PF00164">
    <property type="entry name" value="Ribosom_S12_S23"/>
    <property type="match status" value="1"/>
</dbReference>
<keyword evidence="3 4" id="KW-0687">Ribonucleoprotein</keyword>
<dbReference type="PROSITE" id="PS00055">
    <property type="entry name" value="RIBOSOMAL_S12"/>
    <property type="match status" value="1"/>
</dbReference>
<dbReference type="RefSeq" id="YP_008999857.1">
    <property type="nucleotide sequence ID" value="NC_023355.1"/>
</dbReference>
<geneLocation type="mitochondrion" evidence="5"/>
<dbReference type="RefSeq" id="YP_008999870.1">
    <property type="nucleotide sequence ID" value="NC_023355.1"/>
</dbReference>
<dbReference type="GO" id="GO:0015935">
    <property type="term" value="C:small ribosomal subunit"/>
    <property type="evidence" value="ECO:0007669"/>
    <property type="project" value="InterPro"/>
</dbReference>
<name>V9PAQ1_9VIRI</name>
<evidence type="ECO:0000313" key="5">
    <source>
        <dbReference type="EMBL" id="AGW52234.1"/>
    </source>
</evidence>
<keyword evidence="2 4" id="KW-0689">Ribosomal protein</keyword>
<dbReference type="PRINTS" id="PR01034">
    <property type="entry name" value="RIBOSOMALS12"/>
</dbReference>
<proteinExistence type="inferred from homology"/>
<dbReference type="CDD" id="cd03368">
    <property type="entry name" value="Ribosomal_S12"/>
    <property type="match status" value="1"/>
</dbReference>
<keyword evidence="5" id="KW-0496">Mitochondrion</keyword>
<dbReference type="PANTHER" id="PTHR11652">
    <property type="entry name" value="30S RIBOSOMAL PROTEIN S12 FAMILY MEMBER"/>
    <property type="match status" value="1"/>
</dbReference>
<dbReference type="PIRSF" id="PIRSF002133">
    <property type="entry name" value="Ribosomal_S12/S23"/>
    <property type="match status" value="1"/>
</dbReference>
<evidence type="ECO:0000256" key="4">
    <source>
        <dbReference type="RuleBase" id="RU003622"/>
    </source>
</evidence>
<dbReference type="GO" id="GO:0006412">
    <property type="term" value="P:translation"/>
    <property type="evidence" value="ECO:0007669"/>
    <property type="project" value="InterPro"/>
</dbReference>
<dbReference type="GO" id="GO:0003735">
    <property type="term" value="F:structural constituent of ribosome"/>
    <property type="evidence" value="ECO:0007669"/>
    <property type="project" value="InterPro"/>
</dbReference>
<organism evidence="5">
    <name type="scientific">Prasinoderma coloniale</name>
    <dbReference type="NCBI Taxonomy" id="156133"/>
    <lineage>
        <taxon>Eukaryota</taxon>
        <taxon>Viridiplantae</taxon>
        <taxon>Prasinodermophyta</taxon>
        <taxon>Prasinodermophyceae</taxon>
        <taxon>Prasinodermales</taxon>
        <taxon>Prasinodermaceae</taxon>
        <taxon>Prasinoderma</taxon>
    </lineage>
</organism>
<reference evidence="5" key="1">
    <citation type="journal article" date="2013" name="PLoS ONE">
        <title>The Mitochondrial Genome of the Prasinophyte Prasinoderma coloniale Reveals Two Trans-Spliced Group I Introns in the Large Subunit rRNA Gene.</title>
        <authorList>
            <person name="Pombert J.F."/>
            <person name="Otis C."/>
            <person name="Turmel M."/>
            <person name="Lemieux C."/>
        </authorList>
    </citation>
    <scope>NUCLEOTIDE SEQUENCE</scope>
</reference>
<gene>
    <name evidence="5" type="primary">rps12</name>
</gene>
<dbReference type="InterPro" id="IPR006032">
    <property type="entry name" value="Ribosomal_uS12"/>
</dbReference>
<protein>
    <submittedName>
        <fullName evidence="5">Ribosomal protein S12</fullName>
    </submittedName>
</protein>
<dbReference type="SUPFAM" id="SSF50249">
    <property type="entry name" value="Nucleic acid-binding proteins"/>
    <property type="match status" value="1"/>
</dbReference>
<dbReference type="NCBIfam" id="TIGR00981">
    <property type="entry name" value="rpsL_bact"/>
    <property type="match status" value="1"/>
</dbReference>
<dbReference type="InterPro" id="IPR012340">
    <property type="entry name" value="NA-bd_OB-fold"/>
</dbReference>
<evidence type="ECO:0000256" key="1">
    <source>
        <dbReference type="ARBA" id="ARBA00005657"/>
    </source>
</evidence>
<evidence type="ECO:0000256" key="3">
    <source>
        <dbReference type="ARBA" id="ARBA00023274"/>
    </source>
</evidence>
<dbReference type="Gene3D" id="2.40.50.140">
    <property type="entry name" value="Nucleic acid-binding proteins"/>
    <property type="match status" value="1"/>
</dbReference>
<evidence type="ECO:0000256" key="2">
    <source>
        <dbReference type="ARBA" id="ARBA00022980"/>
    </source>
</evidence>
<accession>V9PAQ1</accession>
<dbReference type="AlphaFoldDB" id="V9PAQ1"/>
<dbReference type="FunFam" id="2.40.50.140:FF:000099">
    <property type="entry name" value="Ribosomal protein S12, mitochondrial"/>
    <property type="match status" value="1"/>
</dbReference>
<dbReference type="EMBL" id="KF387569">
    <property type="protein sequence ID" value="AGW52234.1"/>
    <property type="molecule type" value="Genomic_DNA"/>
</dbReference>
<dbReference type="GeneID" id="18251365"/>
<dbReference type="EMBL" id="KF387569">
    <property type="protein sequence ID" value="AGW52222.1"/>
    <property type="molecule type" value="Genomic_DNA"/>
</dbReference>
<dbReference type="GeneID" id="18251304"/>